<accession>A0AAD5SM74</accession>
<comment type="caution">
    <text evidence="2">The sequence shown here is derived from an EMBL/GenBank/DDBJ whole genome shotgun (WGS) entry which is preliminary data.</text>
</comment>
<evidence type="ECO:0000313" key="2">
    <source>
        <dbReference type="EMBL" id="KAJ3084260.1"/>
    </source>
</evidence>
<sequence length="549" mass="61507">MSAATTINSNDDTSMTTGRCRDDISAWFGGILPAHPMFFAGWKGNPSATQDWTNLFNRNMNFSFSDELIMASENTENTSISNLPQQQQQQQQQHDPVFSFQRRKTEWIQRLLILIASFSESNAVREALTFEEFDDDKESFNFEEFLEKNISTSVGLAAEILTRWGSSFVTIGVAMMDWPGDWDMSTQLVLGGDGGDNGSAGIFDILPNDSMFPVLSASETLNFINTSRGHPYQWAHSWSDAYHHQCARYLVLGELEPVSYFPLQNTSPKQQSLPLWKKHLQRPYTVVGRYLIRAGENRVSEARNAEQRLERGGSGIVNVPDVFPYTRYLPMNEDDMVSPKDEGVMSLPAEALSMDMAFGFLAVGFDDGILAVFCCRDSEFPRLVVYETASDRFDMFNSVHISRRIVRKSAIEQVFDDDDIDDEFQYEYTLLVTRNSGFVDIHILTPHSNSNSKTQHSDDNKSTPLNSPMISPHHKLATKSAQTMQTSGSAPNDARISPNGRVLVCVGDAGGVWTAGISYVGDDVDLQAEKKAYDGFDSLLPQRLFGQLE</sequence>
<reference evidence="2" key="1">
    <citation type="submission" date="2020-05" db="EMBL/GenBank/DDBJ databases">
        <title>Phylogenomic resolution of chytrid fungi.</title>
        <authorList>
            <person name="Stajich J.E."/>
            <person name="Amses K."/>
            <person name="Simmons R."/>
            <person name="Seto K."/>
            <person name="Myers J."/>
            <person name="Bonds A."/>
            <person name="Quandt C.A."/>
            <person name="Barry K."/>
            <person name="Liu P."/>
            <person name="Grigoriev I."/>
            <person name="Longcore J.E."/>
            <person name="James T.Y."/>
        </authorList>
    </citation>
    <scope>NUCLEOTIDE SEQUENCE</scope>
    <source>
        <strain evidence="2">JEL0513</strain>
    </source>
</reference>
<feature type="region of interest" description="Disordered" evidence="1">
    <location>
        <begin position="449"/>
        <end position="472"/>
    </location>
</feature>
<dbReference type="Proteomes" id="UP001211907">
    <property type="component" value="Unassembled WGS sequence"/>
</dbReference>
<evidence type="ECO:0000256" key="1">
    <source>
        <dbReference type="SAM" id="MobiDB-lite"/>
    </source>
</evidence>
<dbReference type="EMBL" id="JADGJH010004766">
    <property type="protein sequence ID" value="KAJ3084260.1"/>
    <property type="molecule type" value="Genomic_DNA"/>
</dbReference>
<name>A0AAD5SM74_9FUNG</name>
<organism evidence="2 3">
    <name type="scientific">Physocladia obscura</name>
    <dbReference type="NCBI Taxonomy" id="109957"/>
    <lineage>
        <taxon>Eukaryota</taxon>
        <taxon>Fungi</taxon>
        <taxon>Fungi incertae sedis</taxon>
        <taxon>Chytridiomycota</taxon>
        <taxon>Chytridiomycota incertae sedis</taxon>
        <taxon>Chytridiomycetes</taxon>
        <taxon>Chytridiales</taxon>
        <taxon>Chytriomycetaceae</taxon>
        <taxon>Physocladia</taxon>
    </lineage>
</organism>
<feature type="non-terminal residue" evidence="2">
    <location>
        <position position="549"/>
    </location>
</feature>
<feature type="region of interest" description="Disordered" evidence="1">
    <location>
        <begin position="76"/>
        <end position="96"/>
    </location>
</feature>
<protein>
    <submittedName>
        <fullName evidence="2">Uncharacterized protein</fullName>
    </submittedName>
</protein>
<dbReference type="AlphaFoldDB" id="A0AAD5SM74"/>
<keyword evidence="3" id="KW-1185">Reference proteome</keyword>
<evidence type="ECO:0000313" key="3">
    <source>
        <dbReference type="Proteomes" id="UP001211907"/>
    </source>
</evidence>
<gene>
    <name evidence="2" type="ORF">HK100_009325</name>
</gene>
<proteinExistence type="predicted"/>